<keyword evidence="2" id="KW-1185">Reference proteome</keyword>
<dbReference type="Proteomes" id="UP001589858">
    <property type="component" value="Unassembled WGS sequence"/>
</dbReference>
<name>A0ABV6S6B7_9SPHN</name>
<evidence type="ECO:0000313" key="2">
    <source>
        <dbReference type="Proteomes" id="UP001589858"/>
    </source>
</evidence>
<sequence length="94" mass="10563">MSDIPSTIRAESAGPERFHWEDSAELHKCADGGGLFHNLKVIRRGSVSELVRFVMSLPEDEQDDYAIQKDGDRTFRIGEIRALSRRADFPATDA</sequence>
<reference evidence="1 2" key="1">
    <citation type="submission" date="2024-09" db="EMBL/GenBank/DDBJ databases">
        <authorList>
            <person name="Sun Q."/>
            <person name="Mori K."/>
        </authorList>
    </citation>
    <scope>NUCLEOTIDE SEQUENCE [LARGE SCALE GENOMIC DNA]</scope>
    <source>
        <strain evidence="1 2">CICC 11035S</strain>
    </source>
</reference>
<gene>
    <name evidence="1" type="ORF">ACFFF8_09285</name>
</gene>
<dbReference type="RefSeq" id="WP_267221990.1">
    <property type="nucleotide sequence ID" value="NZ_JAPCWC010000013.1"/>
</dbReference>
<accession>A0ABV6S6B7</accession>
<evidence type="ECO:0000313" key="1">
    <source>
        <dbReference type="EMBL" id="MFC0684785.1"/>
    </source>
</evidence>
<dbReference type="EMBL" id="JBHLTM010000028">
    <property type="protein sequence ID" value="MFC0684785.1"/>
    <property type="molecule type" value="Genomic_DNA"/>
</dbReference>
<organism evidence="1 2">
    <name type="scientific">Novosphingobium clariflavum</name>
    <dbReference type="NCBI Taxonomy" id="2029884"/>
    <lineage>
        <taxon>Bacteria</taxon>
        <taxon>Pseudomonadati</taxon>
        <taxon>Pseudomonadota</taxon>
        <taxon>Alphaproteobacteria</taxon>
        <taxon>Sphingomonadales</taxon>
        <taxon>Sphingomonadaceae</taxon>
        <taxon>Novosphingobium</taxon>
    </lineage>
</organism>
<proteinExistence type="predicted"/>
<protein>
    <submittedName>
        <fullName evidence="1">Uncharacterized protein</fullName>
    </submittedName>
</protein>
<comment type="caution">
    <text evidence="1">The sequence shown here is derived from an EMBL/GenBank/DDBJ whole genome shotgun (WGS) entry which is preliminary data.</text>
</comment>